<dbReference type="SUPFAM" id="SSF82689">
    <property type="entry name" value="Mechanosensitive channel protein MscS (YggB), C-terminal domain"/>
    <property type="match status" value="1"/>
</dbReference>
<comment type="similarity">
    <text evidence="2 7">Belongs to the MscS (TC 1.A.23) family.</text>
</comment>
<dbReference type="InterPro" id="IPR011066">
    <property type="entry name" value="MscS_channel_C_sf"/>
</dbReference>
<keyword evidence="11" id="KW-1185">Reference proteome</keyword>
<dbReference type="SUPFAM" id="SSF50182">
    <property type="entry name" value="Sm-like ribonucleoproteins"/>
    <property type="match status" value="1"/>
</dbReference>
<dbReference type="Gene3D" id="3.30.70.100">
    <property type="match status" value="1"/>
</dbReference>
<keyword evidence="7" id="KW-0406">Ion transport</keyword>
<evidence type="ECO:0000313" key="10">
    <source>
        <dbReference type="EMBL" id="MBN8431348.1"/>
    </source>
</evidence>
<keyword evidence="7" id="KW-0997">Cell inner membrane</keyword>
<dbReference type="Gene3D" id="2.30.30.60">
    <property type="match status" value="1"/>
</dbReference>
<dbReference type="InterPro" id="IPR049278">
    <property type="entry name" value="MS_channel_C"/>
</dbReference>
<keyword evidence="7" id="KW-0813">Transport</keyword>
<evidence type="ECO:0000313" key="11">
    <source>
        <dbReference type="Proteomes" id="UP000664293"/>
    </source>
</evidence>
<keyword evidence="3" id="KW-1003">Cell membrane</keyword>
<dbReference type="InterPro" id="IPR011014">
    <property type="entry name" value="MscS_channel_TM-2"/>
</dbReference>
<sequence length="332" mass="36548">MPSWQLQTNPPGQNNQDGADKAKELADALELAKVEPSSLSNVVDTVMASLDGIWEGFLAHIPFFIASVLMLVLTWIIATIVGKAARRFARKTTRKPSLQDLLVRLTRIFIWVLGMLITAMVLFPGLTPAKALGGLGLLSVAVGFAFKDIFENFFAGILILWRFPFEAGDVIKCEGVEGRVEAVEVRNTAIRRTTGELVIVPNLFLFKNPCEILTDRNKRRITIIAGIAYGEDVTAAVDVIKAAVGECETVKEDEPIQIFPQGFGDSSIDIEVTWWAGSTPFEERHSRGEVVTAVKRALDEAGIEIPFPYRTLTFKEPLPLSGEVPGVPERER</sequence>
<name>A0ABS3E7R7_9GAMM</name>
<comment type="subcellular location">
    <subcellularLocation>
        <location evidence="7">Cell inner membrane</location>
        <topology evidence="7">Multi-pass membrane protein</topology>
    </subcellularLocation>
    <subcellularLocation>
        <location evidence="1">Cell membrane</location>
        <topology evidence="1">Multi-pass membrane protein</topology>
    </subcellularLocation>
</comment>
<evidence type="ECO:0000256" key="1">
    <source>
        <dbReference type="ARBA" id="ARBA00004651"/>
    </source>
</evidence>
<dbReference type="Gene3D" id="1.10.287.1260">
    <property type="match status" value="1"/>
</dbReference>
<proteinExistence type="inferred from homology"/>
<keyword evidence="5 7" id="KW-1133">Transmembrane helix</keyword>
<dbReference type="Proteomes" id="UP000664293">
    <property type="component" value="Unassembled WGS sequence"/>
</dbReference>
<dbReference type="InterPro" id="IPR006685">
    <property type="entry name" value="MscS_channel_2nd"/>
</dbReference>
<keyword evidence="7" id="KW-0407">Ion channel</keyword>
<comment type="subunit">
    <text evidence="7">Homoheptamer.</text>
</comment>
<comment type="caution">
    <text evidence="7">Lacks conserved residue(s) required for the propagation of feature annotation.</text>
</comment>
<evidence type="ECO:0000256" key="3">
    <source>
        <dbReference type="ARBA" id="ARBA00022475"/>
    </source>
</evidence>
<comment type="function">
    <text evidence="7">Mechanosensitive channel that participates in the regulation of osmotic pressure changes within the cell, opening in response to stretch forces in the membrane lipid bilayer, without the need for other proteins. Contributes to normal resistance to hypoosmotic shock. Forms an ion channel of 1.0 nanosiemens conductance with a slight preference for anions.</text>
</comment>
<reference evidence="10 11" key="1">
    <citation type="submission" date="2020-12" db="EMBL/GenBank/DDBJ databases">
        <title>Oil enriched cultivation method for isolating marine PHA-producing bacteria.</title>
        <authorList>
            <person name="Zheng W."/>
            <person name="Yu S."/>
            <person name="Huang Y."/>
        </authorList>
    </citation>
    <scope>NUCLEOTIDE SEQUENCE [LARGE SCALE GENOMIC DNA]</scope>
    <source>
        <strain evidence="10 11">SN0-2</strain>
    </source>
</reference>
<evidence type="ECO:0000256" key="5">
    <source>
        <dbReference type="ARBA" id="ARBA00022989"/>
    </source>
</evidence>
<evidence type="ECO:0000256" key="7">
    <source>
        <dbReference type="RuleBase" id="RU369025"/>
    </source>
</evidence>
<dbReference type="SUPFAM" id="SSF82861">
    <property type="entry name" value="Mechanosensitive channel protein MscS (YggB), transmembrane region"/>
    <property type="match status" value="1"/>
</dbReference>
<feature type="transmembrane region" description="Helical" evidence="7">
    <location>
        <begin position="57"/>
        <end position="81"/>
    </location>
</feature>
<dbReference type="PANTHER" id="PTHR30221">
    <property type="entry name" value="SMALL-CONDUCTANCE MECHANOSENSITIVE CHANNEL"/>
    <property type="match status" value="1"/>
</dbReference>
<evidence type="ECO:0000256" key="4">
    <source>
        <dbReference type="ARBA" id="ARBA00022692"/>
    </source>
</evidence>
<feature type="domain" description="Mechanosensitive ion channel MscS" evidence="8">
    <location>
        <begin position="148"/>
        <end position="208"/>
    </location>
</feature>
<evidence type="ECO:0000256" key="6">
    <source>
        <dbReference type="ARBA" id="ARBA00023136"/>
    </source>
</evidence>
<evidence type="ECO:0000259" key="8">
    <source>
        <dbReference type="Pfam" id="PF00924"/>
    </source>
</evidence>
<organism evidence="10 11">
    <name type="scientific">Microbulbifer salipaludis</name>
    <dbReference type="NCBI Taxonomy" id="187980"/>
    <lineage>
        <taxon>Bacteria</taxon>
        <taxon>Pseudomonadati</taxon>
        <taxon>Pseudomonadota</taxon>
        <taxon>Gammaproteobacteria</taxon>
        <taxon>Cellvibrionales</taxon>
        <taxon>Microbulbiferaceae</taxon>
        <taxon>Microbulbifer</taxon>
    </lineage>
</organism>
<evidence type="ECO:0000259" key="9">
    <source>
        <dbReference type="Pfam" id="PF21082"/>
    </source>
</evidence>
<feature type="domain" description="Mechanosensitive ion channel MscS C-terminal" evidence="9">
    <location>
        <begin position="222"/>
        <end position="305"/>
    </location>
</feature>
<keyword evidence="4 7" id="KW-0812">Transmembrane</keyword>
<keyword evidence="6 7" id="KW-0472">Membrane</keyword>
<evidence type="ECO:0000256" key="2">
    <source>
        <dbReference type="ARBA" id="ARBA00008017"/>
    </source>
</evidence>
<dbReference type="InterPro" id="IPR023408">
    <property type="entry name" value="MscS_beta-dom_sf"/>
</dbReference>
<dbReference type="InterPro" id="IPR010920">
    <property type="entry name" value="LSM_dom_sf"/>
</dbReference>
<protein>
    <recommendedName>
        <fullName evidence="7">Small-conductance mechanosensitive channel</fullName>
    </recommendedName>
</protein>
<accession>A0ABS3E7R7</accession>
<dbReference type="PANTHER" id="PTHR30221:SF1">
    <property type="entry name" value="SMALL-CONDUCTANCE MECHANOSENSITIVE CHANNEL"/>
    <property type="match status" value="1"/>
</dbReference>
<gene>
    <name evidence="10" type="ORF">JF535_10850</name>
</gene>
<dbReference type="InterPro" id="IPR045275">
    <property type="entry name" value="MscS_archaea/bacteria_type"/>
</dbReference>
<dbReference type="RefSeq" id="WP_207001982.1">
    <property type="nucleotide sequence ID" value="NZ_JAEKJR010000002.1"/>
</dbReference>
<dbReference type="Pfam" id="PF21082">
    <property type="entry name" value="MS_channel_3rd"/>
    <property type="match status" value="1"/>
</dbReference>
<comment type="caution">
    <text evidence="10">The sequence shown here is derived from an EMBL/GenBank/DDBJ whole genome shotgun (WGS) entry which is preliminary data.</text>
</comment>
<feature type="transmembrane region" description="Helical" evidence="7">
    <location>
        <begin position="101"/>
        <end position="123"/>
    </location>
</feature>
<dbReference type="Pfam" id="PF00924">
    <property type="entry name" value="MS_channel_2nd"/>
    <property type="match status" value="1"/>
</dbReference>
<dbReference type="EMBL" id="JAEKJR010000002">
    <property type="protein sequence ID" value="MBN8431348.1"/>
    <property type="molecule type" value="Genomic_DNA"/>
</dbReference>